<dbReference type="Gramene" id="ERN04421">
    <property type="protein sequence ID" value="ERN04421"/>
    <property type="gene ID" value="AMTR_s00133p00060640"/>
</dbReference>
<gene>
    <name evidence="1" type="ORF">AMTR_s00133p00060640</name>
</gene>
<evidence type="ECO:0000313" key="2">
    <source>
        <dbReference type="Proteomes" id="UP000017836"/>
    </source>
</evidence>
<evidence type="ECO:0000313" key="1">
    <source>
        <dbReference type="EMBL" id="ERN04421.1"/>
    </source>
</evidence>
<organism evidence="1 2">
    <name type="scientific">Amborella trichopoda</name>
    <dbReference type="NCBI Taxonomy" id="13333"/>
    <lineage>
        <taxon>Eukaryota</taxon>
        <taxon>Viridiplantae</taxon>
        <taxon>Streptophyta</taxon>
        <taxon>Embryophyta</taxon>
        <taxon>Tracheophyta</taxon>
        <taxon>Spermatophyta</taxon>
        <taxon>Magnoliopsida</taxon>
        <taxon>Amborellales</taxon>
        <taxon>Amborellaceae</taxon>
        <taxon>Amborella</taxon>
    </lineage>
</organism>
<dbReference type="PANTHER" id="PTHR37265">
    <property type="entry name" value="OS01G0195300 PROTEIN"/>
    <property type="match status" value="1"/>
</dbReference>
<keyword evidence="2" id="KW-1185">Reference proteome</keyword>
<proteinExistence type="predicted"/>
<sequence>MVLQRDKEEGGFGEEAVTEVMKGLDAEITRSRSLSSSCDTYTCGNHETFGPSFSDSKTTVMVSIYMAGLVFQMPSSSENEDSGSQIPAATEPSCSFSIEGVKM</sequence>
<dbReference type="HOGENOM" id="CLU_2267428_0_0_1"/>
<accession>W1P9X4</accession>
<protein>
    <submittedName>
        <fullName evidence="1">Uncharacterized protein</fullName>
    </submittedName>
</protein>
<name>W1P9X4_AMBTC</name>
<dbReference type="Proteomes" id="UP000017836">
    <property type="component" value="Unassembled WGS sequence"/>
</dbReference>
<reference evidence="2" key="1">
    <citation type="journal article" date="2013" name="Science">
        <title>The Amborella genome and the evolution of flowering plants.</title>
        <authorList>
            <consortium name="Amborella Genome Project"/>
        </authorList>
    </citation>
    <scope>NUCLEOTIDE SEQUENCE [LARGE SCALE GENOMIC DNA]</scope>
</reference>
<dbReference type="EMBL" id="KI394265">
    <property type="protein sequence ID" value="ERN04421.1"/>
    <property type="molecule type" value="Genomic_DNA"/>
</dbReference>
<dbReference type="AlphaFoldDB" id="W1P9X4"/>
<dbReference type="PANTHER" id="PTHR37265:SF5">
    <property type="entry name" value="OS01G0195300 PROTEIN"/>
    <property type="match status" value="1"/>
</dbReference>